<reference evidence="3" key="1">
    <citation type="journal article" date="2017" name="Genome Biol.">
        <title>Comparative genomics reveals high biological diversity and specific adaptations in the industrially and medically important fungal genus Aspergillus.</title>
        <authorList>
            <person name="de Vries R.P."/>
            <person name="Riley R."/>
            <person name="Wiebenga A."/>
            <person name="Aguilar-Osorio G."/>
            <person name="Amillis S."/>
            <person name="Uchima C.A."/>
            <person name="Anderluh G."/>
            <person name="Asadollahi M."/>
            <person name="Askin M."/>
            <person name="Barry K."/>
            <person name="Battaglia E."/>
            <person name="Bayram O."/>
            <person name="Benocci T."/>
            <person name="Braus-Stromeyer S.A."/>
            <person name="Caldana C."/>
            <person name="Canovas D."/>
            <person name="Cerqueira G.C."/>
            <person name="Chen F."/>
            <person name="Chen W."/>
            <person name="Choi C."/>
            <person name="Clum A."/>
            <person name="Dos Santos R.A."/>
            <person name="Damasio A.R."/>
            <person name="Diallinas G."/>
            <person name="Emri T."/>
            <person name="Fekete E."/>
            <person name="Flipphi M."/>
            <person name="Freyberg S."/>
            <person name="Gallo A."/>
            <person name="Gournas C."/>
            <person name="Habgood R."/>
            <person name="Hainaut M."/>
            <person name="Harispe M.L."/>
            <person name="Henrissat B."/>
            <person name="Hilden K.S."/>
            <person name="Hope R."/>
            <person name="Hossain A."/>
            <person name="Karabika E."/>
            <person name="Karaffa L."/>
            <person name="Karanyi Z."/>
            <person name="Krasevec N."/>
            <person name="Kuo A."/>
            <person name="Kusch H."/>
            <person name="LaButti K."/>
            <person name="Lagendijk E.L."/>
            <person name="Lapidus A."/>
            <person name="Levasseur A."/>
            <person name="Lindquist E."/>
            <person name="Lipzen A."/>
            <person name="Logrieco A.F."/>
            <person name="MacCabe A."/>
            <person name="Maekelae M.R."/>
            <person name="Malavazi I."/>
            <person name="Melin P."/>
            <person name="Meyer V."/>
            <person name="Mielnichuk N."/>
            <person name="Miskei M."/>
            <person name="Molnar A.P."/>
            <person name="Mule G."/>
            <person name="Ngan C.Y."/>
            <person name="Orejas M."/>
            <person name="Orosz E."/>
            <person name="Ouedraogo J.P."/>
            <person name="Overkamp K.M."/>
            <person name="Park H.-S."/>
            <person name="Perrone G."/>
            <person name="Piumi F."/>
            <person name="Punt P.J."/>
            <person name="Ram A.F."/>
            <person name="Ramon A."/>
            <person name="Rauscher S."/>
            <person name="Record E."/>
            <person name="Riano-Pachon D.M."/>
            <person name="Robert V."/>
            <person name="Roehrig J."/>
            <person name="Ruller R."/>
            <person name="Salamov A."/>
            <person name="Salih N.S."/>
            <person name="Samson R.A."/>
            <person name="Sandor E."/>
            <person name="Sanguinetti M."/>
            <person name="Schuetze T."/>
            <person name="Sepcic K."/>
            <person name="Shelest E."/>
            <person name="Sherlock G."/>
            <person name="Sophianopoulou V."/>
            <person name="Squina F.M."/>
            <person name="Sun H."/>
            <person name="Susca A."/>
            <person name="Todd R.B."/>
            <person name="Tsang A."/>
            <person name="Unkles S.E."/>
            <person name="van de Wiele N."/>
            <person name="van Rossen-Uffink D."/>
            <person name="Oliveira J.V."/>
            <person name="Vesth T.C."/>
            <person name="Visser J."/>
            <person name="Yu J.-H."/>
            <person name="Zhou M."/>
            <person name="Andersen M.R."/>
            <person name="Archer D.B."/>
            <person name="Baker S.E."/>
            <person name="Benoit I."/>
            <person name="Brakhage A.A."/>
            <person name="Braus G.H."/>
            <person name="Fischer R."/>
            <person name="Frisvad J.C."/>
            <person name="Goldman G.H."/>
            <person name="Houbraken J."/>
            <person name="Oakley B."/>
            <person name="Pocsi I."/>
            <person name="Scazzocchio C."/>
            <person name="Seiboth B."/>
            <person name="vanKuyk P.A."/>
            <person name="Wortman J."/>
            <person name="Dyer P.S."/>
            <person name="Grigoriev I.V."/>
        </authorList>
    </citation>
    <scope>NUCLEOTIDE SEQUENCE [LARGE SCALE GENOMIC DNA]</scope>
    <source>
        <strain evidence="3">CBS 583.65</strain>
    </source>
</reference>
<dbReference type="RefSeq" id="XP_040667492.1">
    <property type="nucleotide sequence ID" value="XM_040808239.1"/>
</dbReference>
<feature type="region of interest" description="Disordered" evidence="1">
    <location>
        <begin position="1"/>
        <end position="42"/>
    </location>
</feature>
<feature type="compositionally biased region" description="Polar residues" evidence="1">
    <location>
        <begin position="134"/>
        <end position="143"/>
    </location>
</feature>
<feature type="compositionally biased region" description="Low complexity" evidence="1">
    <location>
        <begin position="26"/>
        <end position="38"/>
    </location>
</feature>
<name>A0A1L9PJM0_ASPVE</name>
<evidence type="ECO:0000256" key="1">
    <source>
        <dbReference type="SAM" id="MobiDB-lite"/>
    </source>
</evidence>
<organism evidence="2 3">
    <name type="scientific">Aspergillus versicolor CBS 583.65</name>
    <dbReference type="NCBI Taxonomy" id="1036611"/>
    <lineage>
        <taxon>Eukaryota</taxon>
        <taxon>Fungi</taxon>
        <taxon>Dikarya</taxon>
        <taxon>Ascomycota</taxon>
        <taxon>Pezizomycotina</taxon>
        <taxon>Eurotiomycetes</taxon>
        <taxon>Eurotiomycetidae</taxon>
        <taxon>Eurotiales</taxon>
        <taxon>Aspergillaceae</taxon>
        <taxon>Aspergillus</taxon>
        <taxon>Aspergillus subgen. Nidulantes</taxon>
    </lineage>
</organism>
<dbReference type="VEuPathDB" id="FungiDB:ASPVEDRAFT_150526"/>
<dbReference type="GeneID" id="63723750"/>
<gene>
    <name evidence="2" type="ORF">ASPVEDRAFT_150526</name>
</gene>
<sequence length="164" mass="18785">MTSITRNSFSSNEERPRRTHSPVQMSRSGSSGSTNSYRSTDDRRRYDNTVYHYGRHSNYWLFGGFSVRDTVRDGVDWNAVMHKANISLRYPRQPIHPSIHQSGVSFDESIKQSPQNEERCDNRVRNSPLAAFSGSETENSASFNGRGHQSALHEDYVPSLYHSR</sequence>
<dbReference type="OrthoDB" id="5089392at2759"/>
<accession>A0A1L9PJM0</accession>
<dbReference type="EMBL" id="KV878128">
    <property type="protein sequence ID" value="OJJ01730.1"/>
    <property type="molecule type" value="Genomic_DNA"/>
</dbReference>
<dbReference type="Proteomes" id="UP000184073">
    <property type="component" value="Unassembled WGS sequence"/>
</dbReference>
<feature type="region of interest" description="Disordered" evidence="1">
    <location>
        <begin position="107"/>
        <end position="164"/>
    </location>
</feature>
<evidence type="ECO:0000313" key="2">
    <source>
        <dbReference type="EMBL" id="OJJ01730.1"/>
    </source>
</evidence>
<protein>
    <submittedName>
        <fullName evidence="2">Uncharacterized protein</fullName>
    </submittedName>
</protein>
<dbReference type="AlphaFoldDB" id="A0A1L9PJM0"/>
<feature type="compositionally biased region" description="Polar residues" evidence="1">
    <location>
        <begin position="1"/>
        <end position="11"/>
    </location>
</feature>
<keyword evidence="3" id="KW-1185">Reference proteome</keyword>
<proteinExistence type="predicted"/>
<evidence type="ECO:0000313" key="3">
    <source>
        <dbReference type="Proteomes" id="UP000184073"/>
    </source>
</evidence>